<keyword evidence="4" id="KW-1185">Reference proteome</keyword>
<dbReference type="GO" id="GO:0003838">
    <property type="term" value="F:sterol 24-C-methyltransferase activity"/>
    <property type="evidence" value="ECO:0007669"/>
    <property type="project" value="TreeGrafter"/>
</dbReference>
<dbReference type="SUPFAM" id="SSF53335">
    <property type="entry name" value="S-adenosyl-L-methionine-dependent methyltransferases"/>
    <property type="match status" value="1"/>
</dbReference>
<dbReference type="Pfam" id="PF08241">
    <property type="entry name" value="Methyltransf_11"/>
    <property type="match status" value="1"/>
</dbReference>
<dbReference type="InterPro" id="IPR013216">
    <property type="entry name" value="Methyltransf_11"/>
</dbReference>
<keyword evidence="3" id="KW-0489">Methyltransferase</keyword>
<dbReference type="STRING" id="1133849.O3I_024020"/>
<proteinExistence type="predicted"/>
<dbReference type="GO" id="GO:0032259">
    <property type="term" value="P:methylation"/>
    <property type="evidence" value="ECO:0007669"/>
    <property type="project" value="UniProtKB-KW"/>
</dbReference>
<accession>K0F098</accession>
<dbReference type="CDD" id="cd02440">
    <property type="entry name" value="AdoMet_MTases"/>
    <property type="match status" value="1"/>
</dbReference>
<evidence type="ECO:0000259" key="2">
    <source>
        <dbReference type="Pfam" id="PF08241"/>
    </source>
</evidence>
<dbReference type="HOGENOM" id="CLU_081534_3_1_11"/>
<dbReference type="InterPro" id="IPR029063">
    <property type="entry name" value="SAM-dependent_MTases_sf"/>
</dbReference>
<gene>
    <name evidence="3" type="ORF">O3I_024020</name>
</gene>
<dbReference type="AlphaFoldDB" id="K0F098"/>
<name>K0F098_NOCB7</name>
<protein>
    <submittedName>
        <fullName evidence="3">S-adenosyl-L-methionine-dependent methyltransferase</fullName>
    </submittedName>
</protein>
<dbReference type="Gene3D" id="3.40.50.150">
    <property type="entry name" value="Vaccinia Virus protein VP39"/>
    <property type="match status" value="1"/>
</dbReference>
<feature type="domain" description="Methyltransferase type 11" evidence="2">
    <location>
        <begin position="26"/>
        <end position="125"/>
    </location>
</feature>
<dbReference type="KEGG" id="nbr:O3I_024020"/>
<dbReference type="InterPro" id="IPR050447">
    <property type="entry name" value="Erg6_SMT_methyltransf"/>
</dbReference>
<dbReference type="Proteomes" id="UP000006304">
    <property type="component" value="Chromosome"/>
</dbReference>
<reference evidence="3 4" key="1">
    <citation type="journal article" date="2012" name="J. Bacteriol.">
        <title>Complete genome sequence of Nocardia brasiliensis HUJEG-1.</title>
        <authorList>
            <person name="Vera-Cabrera L."/>
            <person name="Ortiz-Lopez R."/>
            <person name="Elizondo-Gonzalez R."/>
            <person name="Perez-Maya A.A."/>
            <person name="Ocampo-Candiani J."/>
        </authorList>
    </citation>
    <scope>NUCLEOTIDE SEQUENCE [LARGE SCALE GENOMIC DNA]</scope>
    <source>
        <strain evidence="4">ATCC 700358</strain>
    </source>
</reference>
<dbReference type="EMBL" id="CP003876">
    <property type="protein sequence ID" value="AFU02759.1"/>
    <property type="molecule type" value="Genomic_DNA"/>
</dbReference>
<dbReference type="PANTHER" id="PTHR44068">
    <property type="entry name" value="ZGC:194242"/>
    <property type="match status" value="1"/>
</dbReference>
<keyword evidence="1 3" id="KW-0808">Transferase</keyword>
<dbReference type="GO" id="GO:0016126">
    <property type="term" value="P:sterol biosynthetic process"/>
    <property type="evidence" value="ECO:0007669"/>
    <property type="project" value="TreeGrafter"/>
</dbReference>
<evidence type="ECO:0000313" key="3">
    <source>
        <dbReference type="EMBL" id="AFU02759.1"/>
    </source>
</evidence>
<organism evidence="3 4">
    <name type="scientific">Nocardia brasiliensis (strain ATCC 700358 / HUJEG-1)</name>
    <dbReference type="NCBI Taxonomy" id="1133849"/>
    <lineage>
        <taxon>Bacteria</taxon>
        <taxon>Bacillati</taxon>
        <taxon>Actinomycetota</taxon>
        <taxon>Actinomycetes</taxon>
        <taxon>Mycobacteriales</taxon>
        <taxon>Nocardiaceae</taxon>
        <taxon>Nocardia</taxon>
    </lineage>
</organism>
<sequence length="183" mass="19675">MNRLNRTAIQAAVHATYAEPGDVVADIGFGGGLGISLLLDRVGPYGFVYGIDISRDMVTRARSLFRSAAADGRLTLACGQLTSLPLYDHCVDAAISVHTLYFVPDLTAACAELVRIIRPGGRLIVCVGDPCAMADLPHTAQRFVLRPISVICLALENEGCLVGHQYFYDGPVPYWLLTAEVPV</sequence>
<evidence type="ECO:0000256" key="1">
    <source>
        <dbReference type="ARBA" id="ARBA00022679"/>
    </source>
</evidence>
<evidence type="ECO:0000313" key="4">
    <source>
        <dbReference type="Proteomes" id="UP000006304"/>
    </source>
</evidence>
<dbReference type="eggNOG" id="COG2226">
    <property type="taxonomic scope" value="Bacteria"/>
</dbReference>
<dbReference type="PANTHER" id="PTHR44068:SF1">
    <property type="entry name" value="HYPOTHETICAL LOC100005854"/>
    <property type="match status" value="1"/>
</dbReference>